<dbReference type="SUPFAM" id="SSF55073">
    <property type="entry name" value="Nucleotide cyclase"/>
    <property type="match status" value="1"/>
</dbReference>
<dbReference type="InterPro" id="IPR043128">
    <property type="entry name" value="Rev_trsase/Diguanyl_cyclase"/>
</dbReference>
<feature type="non-terminal residue" evidence="3">
    <location>
        <position position="1"/>
    </location>
</feature>
<evidence type="ECO:0000313" key="3">
    <source>
        <dbReference type="EMBL" id="NMG46469.1"/>
    </source>
</evidence>
<dbReference type="InterPro" id="IPR001633">
    <property type="entry name" value="EAL_dom"/>
</dbReference>
<comment type="caution">
    <text evidence="3">The sequence shown here is derived from an EMBL/GenBank/DDBJ whole genome shotgun (WGS) entry which is preliminary data.</text>
</comment>
<keyword evidence="4" id="KW-1185">Reference proteome</keyword>
<dbReference type="InterPro" id="IPR035919">
    <property type="entry name" value="EAL_sf"/>
</dbReference>
<feature type="domain" description="GGDEF" evidence="2">
    <location>
        <begin position="1"/>
        <end position="86"/>
    </location>
</feature>
<dbReference type="PANTHER" id="PTHR44757">
    <property type="entry name" value="DIGUANYLATE CYCLASE DGCP"/>
    <property type="match status" value="1"/>
</dbReference>
<dbReference type="CDD" id="cd01949">
    <property type="entry name" value="GGDEF"/>
    <property type="match status" value="1"/>
</dbReference>
<gene>
    <name evidence="3" type="ORF">GPA22_22420</name>
</gene>
<dbReference type="Pfam" id="PF00563">
    <property type="entry name" value="EAL"/>
    <property type="match status" value="1"/>
</dbReference>
<dbReference type="PROSITE" id="PS50887">
    <property type="entry name" value="GGDEF"/>
    <property type="match status" value="1"/>
</dbReference>
<dbReference type="Gene3D" id="3.30.70.270">
    <property type="match status" value="1"/>
</dbReference>
<dbReference type="Gene3D" id="3.20.20.450">
    <property type="entry name" value="EAL domain"/>
    <property type="match status" value="1"/>
</dbReference>
<evidence type="ECO:0000313" key="4">
    <source>
        <dbReference type="Proteomes" id="UP000623795"/>
    </source>
</evidence>
<name>A0ABX1Q425_9RHOO</name>
<sequence length="148" mass="16387">IGGDEFALIMSNLTRPEDVLAIAERFVAAFADPLPIDGLEISGAISVGIVLAPRDGNNPHELLKHVDIALYRAKKSGPGTIRFFEASDDQAARDRRALQRDLEQAIEANQLFLVYQPFLDIRKGRITGFEALLRWQHPARGLIPPSVF</sequence>
<feature type="domain" description="EAL" evidence="1">
    <location>
        <begin position="95"/>
        <end position="148"/>
    </location>
</feature>
<dbReference type="EMBL" id="WTVN01000096">
    <property type="protein sequence ID" value="NMG46469.1"/>
    <property type="molecule type" value="Genomic_DNA"/>
</dbReference>
<reference evidence="3 4" key="1">
    <citation type="submission" date="2019-12" db="EMBL/GenBank/DDBJ databases">
        <title>Comparative genomics gives insights into the taxonomy of the Azoarcus-Aromatoleum group and reveals separate origins of nif in the plant-associated Azoarcus and non-plant-associated Aromatoleum sub-groups.</title>
        <authorList>
            <person name="Lafos M."/>
            <person name="Maluk M."/>
            <person name="Batista M."/>
            <person name="Junghare M."/>
            <person name="Carmona M."/>
            <person name="Faoro H."/>
            <person name="Cruz L.M."/>
            <person name="Battistoni F."/>
            <person name="De Souza E."/>
            <person name="Pedrosa F."/>
            <person name="Chen W.-M."/>
            <person name="Poole P.S."/>
            <person name="Dixon R.A."/>
            <person name="James E.K."/>
        </authorList>
    </citation>
    <scope>NUCLEOTIDE SEQUENCE [LARGE SCALE GENOMIC DNA]</scope>
    <source>
        <strain evidence="3 4">Td21</strain>
    </source>
</reference>
<evidence type="ECO:0000259" key="2">
    <source>
        <dbReference type="PROSITE" id="PS50887"/>
    </source>
</evidence>
<evidence type="ECO:0000259" key="1">
    <source>
        <dbReference type="PROSITE" id="PS50883"/>
    </source>
</evidence>
<dbReference type="Pfam" id="PF00990">
    <property type="entry name" value="GGDEF"/>
    <property type="match status" value="1"/>
</dbReference>
<dbReference type="Proteomes" id="UP000623795">
    <property type="component" value="Unassembled WGS sequence"/>
</dbReference>
<proteinExistence type="predicted"/>
<dbReference type="InterPro" id="IPR029787">
    <property type="entry name" value="Nucleotide_cyclase"/>
</dbReference>
<organism evidence="3 4">
    <name type="scientific">Aromatoleum toluvorans</name>
    <dbReference type="NCBI Taxonomy" id="92002"/>
    <lineage>
        <taxon>Bacteria</taxon>
        <taxon>Pseudomonadati</taxon>
        <taxon>Pseudomonadota</taxon>
        <taxon>Betaproteobacteria</taxon>
        <taxon>Rhodocyclales</taxon>
        <taxon>Rhodocyclaceae</taxon>
        <taxon>Aromatoleum</taxon>
    </lineage>
</organism>
<dbReference type="InterPro" id="IPR000160">
    <property type="entry name" value="GGDEF_dom"/>
</dbReference>
<protein>
    <submittedName>
        <fullName evidence="3">Diguanylate cyclase</fullName>
    </submittedName>
</protein>
<accession>A0ABX1Q425</accession>
<dbReference type="RefSeq" id="WP_169258290.1">
    <property type="nucleotide sequence ID" value="NZ_WTVN01000096.1"/>
</dbReference>
<dbReference type="PROSITE" id="PS50883">
    <property type="entry name" value="EAL"/>
    <property type="match status" value="1"/>
</dbReference>
<dbReference type="SUPFAM" id="SSF141868">
    <property type="entry name" value="EAL domain-like"/>
    <property type="match status" value="1"/>
</dbReference>
<dbReference type="PANTHER" id="PTHR44757:SF2">
    <property type="entry name" value="BIOFILM ARCHITECTURE MAINTENANCE PROTEIN MBAA"/>
    <property type="match status" value="1"/>
</dbReference>
<dbReference type="NCBIfam" id="TIGR00254">
    <property type="entry name" value="GGDEF"/>
    <property type="match status" value="1"/>
</dbReference>
<dbReference type="InterPro" id="IPR052155">
    <property type="entry name" value="Biofilm_reg_signaling"/>
</dbReference>
<feature type="non-terminal residue" evidence="3">
    <location>
        <position position="148"/>
    </location>
</feature>